<keyword evidence="4" id="KW-0336">GPI-anchor</keyword>
<comment type="function">
    <text evidence="1">VSG forms a coat on the surface of the parasite. The trypanosome evades the immune response of the host by expressing a series of antigenically distinct VSGs from an estimated 1000 VSG genes.</text>
</comment>
<protein>
    <submittedName>
        <fullName evidence="10">Variant surface glycoprotein 1125.5739</fullName>
    </submittedName>
</protein>
<organism evidence="10">
    <name type="scientific">Trypanosoma brucei</name>
    <dbReference type="NCBI Taxonomy" id="5691"/>
    <lineage>
        <taxon>Eukaryota</taxon>
        <taxon>Discoba</taxon>
        <taxon>Euglenozoa</taxon>
        <taxon>Kinetoplastea</taxon>
        <taxon>Metakinetoplastina</taxon>
        <taxon>Trypanosomatida</taxon>
        <taxon>Trypanosomatidae</taxon>
        <taxon>Trypanosoma</taxon>
    </lineage>
</organism>
<proteinExistence type="predicted"/>
<dbReference type="InterPro" id="IPR025932">
    <property type="entry name" value="Trypano_VSG_B_N_dom"/>
</dbReference>
<evidence type="ECO:0000256" key="2">
    <source>
        <dbReference type="ARBA" id="ARBA00004609"/>
    </source>
</evidence>
<keyword evidence="8" id="KW-0449">Lipoprotein</keyword>
<evidence type="ECO:0000259" key="9">
    <source>
        <dbReference type="Pfam" id="PF13206"/>
    </source>
</evidence>
<name>A0A1J0RDA8_9TRYP</name>
<reference evidence="10" key="1">
    <citation type="submission" date="2016-08" db="EMBL/GenBank/DDBJ databases">
        <title>VSG repertoire of Trypanosoma brucei EATRO 1125.</title>
        <authorList>
            <person name="Cross G.A."/>
        </authorList>
    </citation>
    <scope>NUCLEOTIDE SEQUENCE</scope>
    <source>
        <strain evidence="10">EATRO 1125</strain>
    </source>
</reference>
<evidence type="ECO:0000313" key="10">
    <source>
        <dbReference type="EMBL" id="APD75774.1"/>
    </source>
</evidence>
<evidence type="ECO:0000256" key="4">
    <source>
        <dbReference type="ARBA" id="ARBA00022622"/>
    </source>
</evidence>
<dbReference type="Pfam" id="PF13206">
    <property type="entry name" value="VSG_B"/>
    <property type="match status" value="1"/>
</dbReference>
<dbReference type="AlphaFoldDB" id="A0A1J0RDA8"/>
<keyword evidence="7" id="KW-0325">Glycoprotein</keyword>
<evidence type="ECO:0000256" key="8">
    <source>
        <dbReference type="ARBA" id="ARBA00023288"/>
    </source>
</evidence>
<sequence>MSLAADDWQKQFVDSEGNEIAWESEANRPKKSQPQWADKWQLWSKAKQDIKDTGKFSKLIKENKFIGLTDEKRRIAAQMHQSRLSKAVHIADKIAGFKVQLKEATKEAVDKLINDAVFGADNEQGEIQKGATGDAAGRSAGACNTCGAIKGKETIDYALMCLCLGRGGGETPKPCDEETTASVDWAGLSGSAKTGYDAVRQLCPKAHAAPVEAAEIREALADLRRKIKLNANVGYLGFYAATGCNGSSGNEICIN</sequence>
<evidence type="ECO:0000256" key="5">
    <source>
        <dbReference type="ARBA" id="ARBA00022729"/>
    </source>
</evidence>
<dbReference type="EMBL" id="KX701818">
    <property type="protein sequence ID" value="APD75774.1"/>
    <property type="molecule type" value="Genomic_DNA"/>
</dbReference>
<dbReference type="VEuPathDB" id="TriTrypDB:Tb427_000631100"/>
<evidence type="ECO:0000256" key="3">
    <source>
        <dbReference type="ARBA" id="ARBA00022475"/>
    </source>
</evidence>
<evidence type="ECO:0000256" key="6">
    <source>
        <dbReference type="ARBA" id="ARBA00023136"/>
    </source>
</evidence>
<keyword evidence="5" id="KW-0732">Signal</keyword>
<evidence type="ECO:0000256" key="7">
    <source>
        <dbReference type="ARBA" id="ARBA00023180"/>
    </source>
</evidence>
<feature type="domain" description="Trypanosome variant surface glycoprotein B-type N-terminal" evidence="9">
    <location>
        <begin position="1"/>
        <end position="255"/>
    </location>
</feature>
<dbReference type="GO" id="GO:0005886">
    <property type="term" value="C:plasma membrane"/>
    <property type="evidence" value="ECO:0007669"/>
    <property type="project" value="UniProtKB-SubCell"/>
</dbReference>
<keyword evidence="6" id="KW-0472">Membrane</keyword>
<dbReference type="GO" id="GO:0098552">
    <property type="term" value="C:side of membrane"/>
    <property type="evidence" value="ECO:0007669"/>
    <property type="project" value="UniProtKB-KW"/>
</dbReference>
<keyword evidence="3" id="KW-1003">Cell membrane</keyword>
<accession>A0A1J0RDA8</accession>
<evidence type="ECO:0000256" key="1">
    <source>
        <dbReference type="ARBA" id="ARBA00002523"/>
    </source>
</evidence>
<comment type="subcellular location">
    <subcellularLocation>
        <location evidence="2">Cell membrane</location>
        <topology evidence="2">Lipid-anchor</topology>
        <topology evidence="2">GPI-anchor</topology>
    </subcellularLocation>
</comment>